<comment type="caution">
    <text evidence="2">The sequence shown here is derived from an EMBL/GenBank/DDBJ whole genome shotgun (WGS) entry which is preliminary data.</text>
</comment>
<organism evidence="2 3">
    <name type="scientific">Niveomyces insectorum RCEF 264</name>
    <dbReference type="NCBI Taxonomy" id="1081102"/>
    <lineage>
        <taxon>Eukaryota</taxon>
        <taxon>Fungi</taxon>
        <taxon>Dikarya</taxon>
        <taxon>Ascomycota</taxon>
        <taxon>Pezizomycotina</taxon>
        <taxon>Sordariomycetes</taxon>
        <taxon>Hypocreomycetidae</taxon>
        <taxon>Hypocreales</taxon>
        <taxon>Cordycipitaceae</taxon>
        <taxon>Niveomyces</taxon>
    </lineage>
</organism>
<dbReference type="Proteomes" id="UP000076874">
    <property type="component" value="Unassembled WGS sequence"/>
</dbReference>
<dbReference type="STRING" id="1081102.A0A167QFQ1"/>
<evidence type="ECO:0000313" key="2">
    <source>
        <dbReference type="EMBL" id="OAA57599.1"/>
    </source>
</evidence>
<dbReference type="EMBL" id="AZHD01000014">
    <property type="protein sequence ID" value="OAA57599.1"/>
    <property type="molecule type" value="Genomic_DNA"/>
</dbReference>
<dbReference type="SUPFAM" id="SSF51126">
    <property type="entry name" value="Pectin lyase-like"/>
    <property type="match status" value="1"/>
</dbReference>
<dbReference type="PANTHER" id="PTHR36453">
    <property type="entry name" value="SECRETED PROTEIN-RELATED"/>
    <property type="match status" value="1"/>
</dbReference>
<dbReference type="AlphaFoldDB" id="A0A167QFQ1"/>
<dbReference type="Gene3D" id="2.160.20.10">
    <property type="entry name" value="Single-stranded right-handed beta-helix, Pectin lyase-like"/>
    <property type="match status" value="1"/>
</dbReference>
<evidence type="ECO:0000313" key="3">
    <source>
        <dbReference type="Proteomes" id="UP000076874"/>
    </source>
</evidence>
<keyword evidence="1" id="KW-0732">Signal</keyword>
<dbReference type="SMART" id="SM00710">
    <property type="entry name" value="PbH1"/>
    <property type="match status" value="6"/>
</dbReference>
<reference evidence="2 3" key="1">
    <citation type="journal article" date="2016" name="Genome Biol. Evol.">
        <title>Divergent and convergent evolution of fungal pathogenicity.</title>
        <authorList>
            <person name="Shang Y."/>
            <person name="Xiao G."/>
            <person name="Zheng P."/>
            <person name="Cen K."/>
            <person name="Zhan S."/>
            <person name="Wang C."/>
        </authorList>
    </citation>
    <scope>NUCLEOTIDE SEQUENCE [LARGE SCALE GENOMIC DNA]</scope>
    <source>
        <strain evidence="2 3">RCEF 264</strain>
    </source>
</reference>
<keyword evidence="2" id="KW-0456">Lyase</keyword>
<feature type="chain" id="PRO_5007891506" evidence="1">
    <location>
        <begin position="22"/>
        <end position="656"/>
    </location>
</feature>
<dbReference type="InterPro" id="IPR011050">
    <property type="entry name" value="Pectin_lyase_fold/virulence"/>
</dbReference>
<feature type="signal peptide" evidence="1">
    <location>
        <begin position="1"/>
        <end position="21"/>
    </location>
</feature>
<dbReference type="InterPro" id="IPR006626">
    <property type="entry name" value="PbH1"/>
</dbReference>
<dbReference type="GO" id="GO:0016829">
    <property type="term" value="F:lyase activity"/>
    <property type="evidence" value="ECO:0007669"/>
    <property type="project" value="UniProtKB-KW"/>
</dbReference>
<sequence length="656" mass="71124">MPSWRHVLAVVWATLAGTVYAGCQVTQLYVDAGANATIGLQKNGSSPQTAFGNVFDAERHLKYLLAQENDGNTQVVINLAPGVYPMQTYLRLSDRHSGSQACPTIWQASGGGKVVLSGATQITNWTAVSAMDGVYSAAAPPGSRTRALFVDGVSMPRARSAPMLQNHSTYTDVGFMNDSPGVNFSAIQKLQHVELRSVGTFVDRYSPVDFLTQNNSGFPLLVMKQPAWYRNLIGYDTVTEGDVLGLFLENSLTFLDADGEWYLDVEANTLYYRPVDGKDPNTSVVYLPVLELVLAVGGFTYDRPAHDMQFVNITFAHTTWNYPSSAYGFADQQTGTYIGEPWNRTTFEETRPHWYMTPGTVQVSAAQRITFRGGGITCTGAAGLGIGNDDNAHVSSVGLGAQDILVDGLAFTQTGGNALQVGGVGLNAHHPILPAMVNARIVAQSNTFDHNAVIYNSGANILFTYVQHSSVVQNTIRNTPYSGICFGYGWGSNDPGGTPLYVTLGLYNFQPVYTTPTTAHDNLVARNYIENVGLNHTDLGGIYTLSMNNGTRIEGNVISRSRHQGLYFDEGSRYFTARNNVVDAEGDWLFLNFQTGDLTGNQTVVDNWGSTNDHLNNGTDQYGDYINNNTFFNATEGWPAAAQDIINAAGSTPGKL</sequence>
<accession>A0A167QFQ1</accession>
<dbReference type="InterPro" id="IPR012334">
    <property type="entry name" value="Pectin_lyas_fold"/>
</dbReference>
<keyword evidence="3" id="KW-1185">Reference proteome</keyword>
<protein>
    <submittedName>
        <fullName evidence="2">Pectin lyase fold/virulence factor</fullName>
    </submittedName>
</protein>
<evidence type="ECO:0000256" key="1">
    <source>
        <dbReference type="SAM" id="SignalP"/>
    </source>
</evidence>
<gene>
    <name evidence="2" type="ORF">SPI_07258</name>
</gene>
<proteinExistence type="predicted"/>
<name>A0A167QFQ1_9HYPO</name>
<dbReference type="OrthoDB" id="10025010at2759"/>
<dbReference type="PANTHER" id="PTHR36453:SF1">
    <property type="entry name" value="RIGHT HANDED BETA HELIX DOMAIN-CONTAINING PROTEIN"/>
    <property type="match status" value="1"/>
</dbReference>